<reference evidence="1 2" key="1">
    <citation type="submission" date="2020-09" db="EMBL/GenBank/DDBJ databases">
        <title>Novel species of Mucilaginibacter isolated from a glacier on the Tibetan Plateau.</title>
        <authorList>
            <person name="Liu Q."/>
            <person name="Xin Y.-H."/>
        </authorList>
    </citation>
    <scope>NUCLEOTIDE SEQUENCE [LARGE SCALE GENOMIC DNA]</scope>
    <source>
        <strain evidence="1 2">CGMCC 1.13878</strain>
    </source>
</reference>
<keyword evidence="2" id="KW-1185">Reference proteome</keyword>
<dbReference type="Pfam" id="PF11251">
    <property type="entry name" value="DUF3050"/>
    <property type="match status" value="1"/>
</dbReference>
<proteinExistence type="predicted"/>
<evidence type="ECO:0000313" key="2">
    <source>
        <dbReference type="Proteomes" id="UP000618754"/>
    </source>
</evidence>
<dbReference type="InterPro" id="IPR024423">
    <property type="entry name" value="DUF3050"/>
</dbReference>
<protein>
    <submittedName>
        <fullName evidence="1">DUF3050 domain-containing protein</fullName>
    </submittedName>
</protein>
<accession>A0ABR7X0G2</accession>
<dbReference type="SUPFAM" id="SSF48613">
    <property type="entry name" value="Heme oxygenase-like"/>
    <property type="match status" value="1"/>
</dbReference>
<dbReference type="EMBL" id="JACWMW010000001">
    <property type="protein sequence ID" value="MBD1384073.1"/>
    <property type="molecule type" value="Genomic_DNA"/>
</dbReference>
<dbReference type="Gene3D" id="1.20.910.10">
    <property type="entry name" value="Heme oxygenase-like"/>
    <property type="match status" value="1"/>
</dbReference>
<dbReference type="Proteomes" id="UP000618754">
    <property type="component" value="Unassembled WGS sequence"/>
</dbReference>
<sequence>MNSTDRITQLKTEIEPLREKLIAHPLYQNINSIDSLHTFMQHHIFAVWDFMSLLKALQQNLTCTTLPWMPVGNANTRYLINEIVTGEESDVDHTGERTSHFELYLKAMQQAGCDTSAIVSLFKQLSTQKDVNIALANADMPVAARTFVKHTFEVIATDKSFLQAAVFTFGREDLIPGMFIEMVKKLNGQLPGKVEILLYYLERHIEVDGDHHSQLAYQMTAELCGDDDNKWTAATIAVKQALQARVALWDGILAEIKAEQVVN</sequence>
<dbReference type="RefSeq" id="WP_191173977.1">
    <property type="nucleotide sequence ID" value="NZ_JACWMW010000001.1"/>
</dbReference>
<comment type="caution">
    <text evidence="1">The sequence shown here is derived from an EMBL/GenBank/DDBJ whole genome shotgun (WGS) entry which is preliminary data.</text>
</comment>
<evidence type="ECO:0000313" key="1">
    <source>
        <dbReference type="EMBL" id="MBD1384073.1"/>
    </source>
</evidence>
<dbReference type="InterPro" id="IPR016084">
    <property type="entry name" value="Haem_Oase-like_multi-hlx"/>
</dbReference>
<organism evidence="1 2">
    <name type="scientific">Mucilaginibacter rigui</name>
    <dbReference type="NCBI Taxonomy" id="534635"/>
    <lineage>
        <taxon>Bacteria</taxon>
        <taxon>Pseudomonadati</taxon>
        <taxon>Bacteroidota</taxon>
        <taxon>Sphingobacteriia</taxon>
        <taxon>Sphingobacteriales</taxon>
        <taxon>Sphingobacteriaceae</taxon>
        <taxon>Mucilaginibacter</taxon>
    </lineage>
</organism>
<name>A0ABR7X0G2_9SPHI</name>
<gene>
    <name evidence="1" type="ORF">IDJ75_02195</name>
</gene>